<gene>
    <name evidence="1" type="ORF">M878_42155</name>
</gene>
<dbReference type="EMBL" id="AWQX01000379">
    <property type="protein sequence ID" value="EST19465.1"/>
    <property type="molecule type" value="Genomic_DNA"/>
</dbReference>
<proteinExistence type="predicted"/>
<organism evidence="1 2">
    <name type="scientific">Streptomyces roseochromogenus subsp. oscitans DS 12.976</name>
    <dbReference type="NCBI Taxonomy" id="1352936"/>
    <lineage>
        <taxon>Bacteria</taxon>
        <taxon>Bacillati</taxon>
        <taxon>Actinomycetota</taxon>
        <taxon>Actinomycetes</taxon>
        <taxon>Kitasatosporales</taxon>
        <taxon>Streptomycetaceae</taxon>
        <taxon>Streptomyces</taxon>
    </lineage>
</organism>
<keyword evidence="2" id="KW-1185">Reference proteome</keyword>
<name>V6JHY4_STRRC</name>
<protein>
    <submittedName>
        <fullName evidence="1">Uncharacterized protein</fullName>
    </submittedName>
</protein>
<dbReference type="AlphaFoldDB" id="V6JHY4"/>
<evidence type="ECO:0000313" key="1">
    <source>
        <dbReference type="EMBL" id="EST19465.1"/>
    </source>
</evidence>
<dbReference type="STRING" id="1352936.M878_42155"/>
<comment type="caution">
    <text evidence="1">The sequence shown here is derived from an EMBL/GenBank/DDBJ whole genome shotgun (WGS) entry which is preliminary data.</text>
</comment>
<dbReference type="HOGENOM" id="CLU_2703393_0_0_11"/>
<dbReference type="PATRIC" id="fig|1352936.5.peg.8727"/>
<evidence type="ECO:0000313" key="2">
    <source>
        <dbReference type="Proteomes" id="UP000017984"/>
    </source>
</evidence>
<reference evidence="1 2" key="1">
    <citation type="journal article" date="2014" name="Genome Announc.">
        <title>Draft Genome Sequence of Streptomyces roseochromogenes subsp. oscitans DS 12.976, Producer of the Aminocoumarin Antibiotic Clorobiocin.</title>
        <authorList>
            <person name="Ruckert C."/>
            <person name="Kalinowski J."/>
            <person name="Heide L."/>
            <person name="Apel A.K."/>
        </authorList>
    </citation>
    <scope>NUCLEOTIDE SEQUENCE [LARGE SCALE GENOMIC DNA]</scope>
    <source>
        <strain evidence="1 2">DS 12.976</strain>
    </source>
</reference>
<accession>V6JHY4</accession>
<dbReference type="Proteomes" id="UP000017984">
    <property type="component" value="Chromosome"/>
</dbReference>
<sequence>MPVRERSKSCTPSWVSQMPDLLGQSRLRHERTVGGAGEAAVLGDGEGGTQQTRVDIQSHRLQTLVLDVAPAVR</sequence>